<dbReference type="GO" id="GO:0003677">
    <property type="term" value="F:DNA binding"/>
    <property type="evidence" value="ECO:0007669"/>
    <property type="project" value="InterPro"/>
</dbReference>
<comment type="caution">
    <text evidence="2">The sequence shown here is derived from an EMBL/GenBank/DDBJ whole genome shotgun (WGS) entry which is preliminary data.</text>
</comment>
<proteinExistence type="predicted"/>
<dbReference type="AlphaFoldDB" id="A0A847J2C7"/>
<reference evidence="2 3" key="1">
    <citation type="journal article" date="2020" name="Biotechnol. Biofuels">
        <title>New insights from the biogas microbiome by comprehensive genome-resolved metagenomics of nearly 1600 species originating from multiple anaerobic digesters.</title>
        <authorList>
            <person name="Campanaro S."/>
            <person name="Treu L."/>
            <person name="Rodriguez-R L.M."/>
            <person name="Kovalovszki A."/>
            <person name="Ziels R.M."/>
            <person name="Maus I."/>
            <person name="Zhu X."/>
            <person name="Kougias P.G."/>
            <person name="Basile A."/>
            <person name="Luo G."/>
            <person name="Schluter A."/>
            <person name="Konstantinidis K.T."/>
            <person name="Angelidaki I."/>
        </authorList>
    </citation>
    <scope>NUCLEOTIDE SEQUENCE [LARGE SCALE GENOMIC DNA]</scope>
    <source>
        <strain evidence="2">AS27yjCOA_61</strain>
    </source>
</reference>
<dbReference type="PANTHER" id="PTHR34047:SF8">
    <property type="entry name" value="PROTEIN YKFC"/>
    <property type="match status" value="1"/>
</dbReference>
<accession>A0A847J2C7</accession>
<dbReference type="InterPro" id="IPR051083">
    <property type="entry name" value="GrpII_Intron_Splice-Mob/Def"/>
</dbReference>
<dbReference type="GO" id="GO:0000723">
    <property type="term" value="P:telomere maintenance"/>
    <property type="evidence" value="ECO:0007669"/>
    <property type="project" value="InterPro"/>
</dbReference>
<dbReference type="Pfam" id="PF00078">
    <property type="entry name" value="RVT_1"/>
    <property type="match status" value="1"/>
</dbReference>
<evidence type="ECO:0000313" key="3">
    <source>
        <dbReference type="Proteomes" id="UP000559962"/>
    </source>
</evidence>
<feature type="domain" description="Reverse transcriptase" evidence="1">
    <location>
        <begin position="1"/>
        <end position="369"/>
    </location>
</feature>
<dbReference type="EMBL" id="JAAYVO010000074">
    <property type="protein sequence ID" value="NLH35507.1"/>
    <property type="molecule type" value="Genomic_DNA"/>
</dbReference>
<dbReference type="PANTHER" id="PTHR34047">
    <property type="entry name" value="NUCLEAR INTRON MATURASE 1, MITOCHONDRIAL-RELATED"/>
    <property type="match status" value="1"/>
</dbReference>
<dbReference type="SUPFAM" id="SSF56672">
    <property type="entry name" value="DNA/RNA polymerases"/>
    <property type="match status" value="1"/>
</dbReference>
<dbReference type="CDD" id="cd01651">
    <property type="entry name" value="RT_G2_intron"/>
    <property type="match status" value="1"/>
</dbReference>
<evidence type="ECO:0000259" key="1">
    <source>
        <dbReference type="PROSITE" id="PS50878"/>
    </source>
</evidence>
<dbReference type="GO" id="GO:0003720">
    <property type="term" value="F:telomerase activity"/>
    <property type="evidence" value="ECO:0007669"/>
    <property type="project" value="InterPro"/>
</dbReference>
<sequence length="529" mass="61805">MNSINQIGLHALEKLDEKNYLHFDFPLTENEREQLISDFSSGNIVHHRYLPFISFEIRFHIYHTPQKTDPKSCSKKKADSKSRKITLPSHHDALVYRYYGAVLNHLYSNYAIEHNFSKIAVAYREHQSGKHLSNITTAKEVFDYVTLFPKAWIIKGDFHHFFDTLNHQHLIDNLLKVFGRDLPNDWKRMLRSITQYQSISRKTLERQLHVAKVKTAYRSQQSEGSRSRAYVNDLQELGKLIKGKKIRLSGKNRVGIPQGTAVSAVLANVYMVDFDEWLAKRCKKFGGLYRRYSDDFILVLPQNQLSKASVKNFEAEIIERSQDILHLNIEPTKTKLYSYEQDRHAVILLPNDEMGRQKLGKIDYLGFIFDGVSVSMRPKSIYKFVYRGRRKIGKYITLLRLRSKVKAGFSDSDIIQSQVVLRYVTHFGNTKRDYVSPPLSSAIQSLRSLQQIKEMKPETLQGIHKGITIRYLSTEVKKPRSSMLGYALRAQHTFDVDRPKYRVVIRRQVLRQIKRNQRKLHQGRKKYNS</sequence>
<keyword evidence="2" id="KW-0695">RNA-directed DNA polymerase</keyword>
<dbReference type="Proteomes" id="UP000559962">
    <property type="component" value="Unassembled WGS sequence"/>
</dbReference>
<protein>
    <submittedName>
        <fullName evidence="2">Reverse transcriptase</fullName>
    </submittedName>
</protein>
<gene>
    <name evidence="2" type="ORF">GX453_05725</name>
</gene>
<dbReference type="PRINTS" id="PR01365">
    <property type="entry name" value="TELOMERASERT"/>
</dbReference>
<dbReference type="InterPro" id="IPR003545">
    <property type="entry name" value="Telomerase_RT"/>
</dbReference>
<dbReference type="InterPro" id="IPR000477">
    <property type="entry name" value="RT_dom"/>
</dbReference>
<organism evidence="2 3">
    <name type="scientific">Pseudolactococcus chungangensis</name>
    <dbReference type="NCBI Taxonomy" id="451457"/>
    <lineage>
        <taxon>Bacteria</taxon>
        <taxon>Bacillati</taxon>
        <taxon>Bacillota</taxon>
        <taxon>Bacilli</taxon>
        <taxon>Lactobacillales</taxon>
        <taxon>Streptococcaceae</taxon>
        <taxon>Pseudolactococcus</taxon>
    </lineage>
</organism>
<keyword evidence="2" id="KW-0808">Transferase</keyword>
<dbReference type="InterPro" id="IPR043502">
    <property type="entry name" value="DNA/RNA_pol_sf"/>
</dbReference>
<name>A0A847J2C7_9LACT</name>
<dbReference type="PROSITE" id="PS50878">
    <property type="entry name" value="RT_POL"/>
    <property type="match status" value="1"/>
</dbReference>
<evidence type="ECO:0000313" key="2">
    <source>
        <dbReference type="EMBL" id="NLH35507.1"/>
    </source>
</evidence>
<keyword evidence="2" id="KW-0548">Nucleotidyltransferase</keyword>